<evidence type="ECO:0000313" key="2">
    <source>
        <dbReference type="Proteomes" id="UP001344906"/>
    </source>
</evidence>
<name>A0ABQ6G4G8_9CHLR</name>
<accession>A0ABQ6G4G8</accession>
<evidence type="ECO:0000313" key="1">
    <source>
        <dbReference type="EMBL" id="GLV59691.1"/>
    </source>
</evidence>
<comment type="caution">
    <text evidence="1">The sequence shown here is derived from an EMBL/GenBank/DDBJ whole genome shotgun (WGS) entry which is preliminary data.</text>
</comment>
<gene>
    <name evidence="1" type="ORF">KDH_65170</name>
</gene>
<organism evidence="1 2">
    <name type="scientific">Dictyobacter halimunensis</name>
    <dbReference type="NCBI Taxonomy" id="3026934"/>
    <lineage>
        <taxon>Bacteria</taxon>
        <taxon>Bacillati</taxon>
        <taxon>Chloroflexota</taxon>
        <taxon>Ktedonobacteria</taxon>
        <taxon>Ktedonobacterales</taxon>
        <taxon>Dictyobacteraceae</taxon>
        <taxon>Dictyobacter</taxon>
    </lineage>
</organism>
<protein>
    <submittedName>
        <fullName evidence="1">Uncharacterized protein</fullName>
    </submittedName>
</protein>
<reference evidence="1 2" key="1">
    <citation type="submission" date="2023-02" db="EMBL/GenBank/DDBJ databases">
        <title>Dictyobacter halimunensis sp. nov., a new member of the class Ktedonobacteria from forest soil in a geothermal area.</title>
        <authorList>
            <person name="Rachmania M.K."/>
            <person name="Ningsih F."/>
            <person name="Sakai Y."/>
            <person name="Yabe S."/>
            <person name="Yokota A."/>
            <person name="Sjamsuridzal W."/>
        </authorList>
    </citation>
    <scope>NUCLEOTIDE SEQUENCE [LARGE SCALE GENOMIC DNA]</scope>
    <source>
        <strain evidence="1 2">S3.2.2.5</strain>
    </source>
</reference>
<proteinExistence type="predicted"/>
<dbReference type="Proteomes" id="UP001344906">
    <property type="component" value="Unassembled WGS sequence"/>
</dbReference>
<sequence length="75" mass="8328">MLCELSERELTQTFYTLAHRGRIRAPDAPPMRQCIKRVRPRSGRPCGGAHVPHYDASMALSLGAAGGKNYTPFRT</sequence>
<dbReference type="EMBL" id="BSRI01000002">
    <property type="protein sequence ID" value="GLV59691.1"/>
    <property type="molecule type" value="Genomic_DNA"/>
</dbReference>
<keyword evidence="2" id="KW-1185">Reference proteome</keyword>